<proteinExistence type="predicted"/>
<reference evidence="1 2" key="1">
    <citation type="submission" date="2019-11" db="EMBL/GenBank/DDBJ databases">
        <title>Acidiferrimicrobium australis gen. nov., sp. nov., an acidophilic and obligately heterotrophic, member of the Actinobacteria that catalyses dissimilatory oxido- reduction of iron isolated from metal-rich acidic water in Chile.</title>
        <authorList>
            <person name="Gonzalez D."/>
            <person name="Huber K."/>
            <person name="Hedrich S."/>
            <person name="Rojas-Villalobos C."/>
            <person name="Quatrini R."/>
            <person name="Dinamarca M.A."/>
            <person name="Schwarz A."/>
            <person name="Canales C."/>
            <person name="Nancucheo I."/>
        </authorList>
    </citation>
    <scope>NUCLEOTIDE SEQUENCE [LARGE SCALE GENOMIC DNA]</scope>
    <source>
        <strain evidence="1 2">USS-CCA1</strain>
    </source>
</reference>
<dbReference type="Proteomes" id="UP000437736">
    <property type="component" value="Unassembled WGS sequence"/>
</dbReference>
<dbReference type="Pfam" id="PF04204">
    <property type="entry name" value="HTS"/>
    <property type="match status" value="1"/>
</dbReference>
<dbReference type="InterPro" id="IPR033752">
    <property type="entry name" value="MetA_family"/>
</dbReference>
<comment type="caution">
    <text evidence="1">The sequence shown here is derived from an EMBL/GenBank/DDBJ whole genome shotgun (WGS) entry which is preliminary data.</text>
</comment>
<protein>
    <submittedName>
        <fullName evidence="1">Uncharacterized protein</fullName>
    </submittedName>
</protein>
<organism evidence="1 2">
    <name type="scientific">Acidiferrimicrobium australe</name>
    <dbReference type="NCBI Taxonomy" id="2664430"/>
    <lineage>
        <taxon>Bacteria</taxon>
        <taxon>Bacillati</taxon>
        <taxon>Actinomycetota</taxon>
        <taxon>Acidimicrobiia</taxon>
        <taxon>Acidimicrobiales</taxon>
        <taxon>Acidimicrobiaceae</taxon>
        <taxon>Acidiferrimicrobium</taxon>
    </lineage>
</organism>
<accession>A0ABW9QWE8</accession>
<evidence type="ECO:0000313" key="1">
    <source>
        <dbReference type="EMBL" id="MST33612.1"/>
    </source>
</evidence>
<feature type="non-terminal residue" evidence="1">
    <location>
        <position position="113"/>
    </location>
</feature>
<dbReference type="Gene3D" id="3.40.50.880">
    <property type="match status" value="1"/>
</dbReference>
<keyword evidence="2" id="KW-1185">Reference proteome</keyword>
<sequence>MVVDTAHREATAGRTEQGAGGLEIAFVNNMPDGAFIDTERQFLRLLGAHEPDSPVRLRYFTAAARAESPAVGAHVRERYGTLEELVATSPAGVVVTGCEPGAGDVRLEASWPD</sequence>
<dbReference type="InterPro" id="IPR029062">
    <property type="entry name" value="Class_I_gatase-like"/>
</dbReference>
<name>A0ABW9QWE8_9ACTN</name>
<gene>
    <name evidence="1" type="ORF">GHK86_12885</name>
</gene>
<dbReference type="SUPFAM" id="SSF52317">
    <property type="entry name" value="Class I glutamine amidotransferase-like"/>
    <property type="match status" value="1"/>
</dbReference>
<dbReference type="EMBL" id="WJHE01000663">
    <property type="protein sequence ID" value="MST33612.1"/>
    <property type="molecule type" value="Genomic_DNA"/>
</dbReference>
<evidence type="ECO:0000313" key="2">
    <source>
        <dbReference type="Proteomes" id="UP000437736"/>
    </source>
</evidence>